<proteinExistence type="predicted"/>
<protein>
    <submittedName>
        <fullName evidence="1">Glycine-rich domain-containing protein 1 (AtGRDP1)</fullName>
    </submittedName>
</protein>
<dbReference type="EMBL" id="CAXAMM010039596">
    <property type="protein sequence ID" value="CAK9087648.1"/>
    <property type="molecule type" value="Genomic_DNA"/>
</dbReference>
<accession>A0ABP0QHQ3</accession>
<dbReference type="PANTHER" id="PTHR34365">
    <property type="entry name" value="ENOLASE (DUF1399)"/>
    <property type="match status" value="1"/>
</dbReference>
<dbReference type="InterPro" id="IPR009836">
    <property type="entry name" value="GRDP-like"/>
</dbReference>
<dbReference type="Proteomes" id="UP001642464">
    <property type="component" value="Unassembled WGS sequence"/>
</dbReference>
<evidence type="ECO:0000313" key="1">
    <source>
        <dbReference type="EMBL" id="CAK9087648.1"/>
    </source>
</evidence>
<keyword evidence="2" id="KW-1185">Reference proteome</keyword>
<reference evidence="1 2" key="1">
    <citation type="submission" date="2024-02" db="EMBL/GenBank/DDBJ databases">
        <authorList>
            <person name="Chen Y."/>
            <person name="Shah S."/>
            <person name="Dougan E. K."/>
            <person name="Thang M."/>
            <person name="Chan C."/>
        </authorList>
    </citation>
    <scope>NUCLEOTIDE SEQUENCE [LARGE SCALE GENOMIC DNA]</scope>
</reference>
<name>A0ABP0QHQ3_9DINO</name>
<organism evidence="1 2">
    <name type="scientific">Durusdinium trenchii</name>
    <dbReference type="NCBI Taxonomy" id="1381693"/>
    <lineage>
        <taxon>Eukaryota</taxon>
        <taxon>Sar</taxon>
        <taxon>Alveolata</taxon>
        <taxon>Dinophyceae</taxon>
        <taxon>Suessiales</taxon>
        <taxon>Symbiodiniaceae</taxon>
        <taxon>Durusdinium</taxon>
    </lineage>
</organism>
<gene>
    <name evidence="1" type="ORF">SCF082_LOCUS41427</name>
</gene>
<dbReference type="Pfam" id="PF07173">
    <property type="entry name" value="GRDP-like"/>
    <property type="match status" value="1"/>
</dbReference>
<sequence length="238" mass="27939">MGNVCCEVQPQRHEVSLETFKKSKIDLVLSSIHMINFLTEVDHYPCLYTNEAVLVEAVRRYETIWLPLVARSGVIEVVPPLDVEWIWHCHMLSPVAYQEDARKVTGVVPDHRLMPRSGEAWQKAQQLARHLWQQQTSEPFDVAALATAPLEQKPLMYPTKLSHDLVAAAKRQMSFHYQVAVMPHYRDIQFLELAVERYLDKFLELKKRHPKDFWVPTYDIDCVWHAHQLHPHLYERDL</sequence>
<comment type="caution">
    <text evidence="1">The sequence shown here is derived from an EMBL/GenBank/DDBJ whole genome shotgun (WGS) entry which is preliminary data.</text>
</comment>
<dbReference type="PANTHER" id="PTHR34365:SF7">
    <property type="entry name" value="GLYCINE-RICH DOMAIN-CONTAINING PROTEIN 1"/>
    <property type="match status" value="1"/>
</dbReference>
<evidence type="ECO:0000313" key="2">
    <source>
        <dbReference type="Proteomes" id="UP001642464"/>
    </source>
</evidence>